<dbReference type="PROSITE" id="PS50064">
    <property type="entry name" value="ZF_PARP_2"/>
    <property type="match status" value="1"/>
</dbReference>
<evidence type="ECO:0000256" key="5">
    <source>
        <dbReference type="ARBA" id="ARBA00023242"/>
    </source>
</evidence>
<feature type="compositionally biased region" description="Basic and acidic residues" evidence="6">
    <location>
        <begin position="97"/>
        <end position="113"/>
    </location>
</feature>
<feature type="compositionally biased region" description="Basic and acidic residues" evidence="6">
    <location>
        <begin position="74"/>
        <end position="88"/>
    </location>
</feature>
<evidence type="ECO:0000259" key="7">
    <source>
        <dbReference type="PROSITE" id="PS50064"/>
    </source>
</evidence>
<feature type="region of interest" description="Disordered" evidence="6">
    <location>
        <begin position="243"/>
        <end position="263"/>
    </location>
</feature>
<evidence type="ECO:0000256" key="1">
    <source>
        <dbReference type="ARBA" id="ARBA00004123"/>
    </source>
</evidence>
<dbReference type="Gene3D" id="3.90.640.80">
    <property type="match status" value="1"/>
</dbReference>
<dbReference type="SUPFAM" id="SSF47802">
    <property type="entry name" value="DNA polymerase beta, N-terminal domain-like"/>
    <property type="match status" value="1"/>
</dbReference>
<dbReference type="GO" id="GO:0003677">
    <property type="term" value="F:DNA binding"/>
    <property type="evidence" value="ECO:0007669"/>
    <property type="project" value="InterPro"/>
</dbReference>
<dbReference type="OrthoDB" id="205514at2759"/>
<dbReference type="InterPro" id="IPR001510">
    <property type="entry name" value="Znf_PARP"/>
</dbReference>
<dbReference type="Pfam" id="PF00645">
    <property type="entry name" value="zf-PARP"/>
    <property type="match status" value="1"/>
</dbReference>
<evidence type="ECO:0000313" key="9">
    <source>
        <dbReference type="Proteomes" id="UP000241890"/>
    </source>
</evidence>
<reference evidence="8 9" key="1">
    <citation type="submission" date="2017-12" db="EMBL/GenBank/DDBJ databases">
        <title>Sequencing, de novo assembly and annotation of complete genome of a new Thraustochytrid species, strain FCC1311.</title>
        <authorList>
            <person name="Sedici K."/>
            <person name="Godart F."/>
            <person name="Aiese Cigliano R."/>
            <person name="Sanseverino W."/>
            <person name="Barakat M."/>
            <person name="Ortet P."/>
            <person name="Marechal E."/>
            <person name="Cagnac O."/>
            <person name="Amato A."/>
        </authorList>
    </citation>
    <scope>NUCLEOTIDE SEQUENCE [LARGE SCALE GENOMIC DNA]</scope>
</reference>
<dbReference type="EMBL" id="BEYU01000083">
    <property type="protein sequence ID" value="GBG30737.1"/>
    <property type="molecule type" value="Genomic_DNA"/>
</dbReference>
<dbReference type="SUPFAM" id="SSF57716">
    <property type="entry name" value="Glucocorticoid receptor-like (DNA-binding domain)"/>
    <property type="match status" value="1"/>
</dbReference>
<keyword evidence="4" id="KW-0862">Zinc</keyword>
<evidence type="ECO:0000256" key="2">
    <source>
        <dbReference type="ARBA" id="ARBA00022723"/>
    </source>
</evidence>
<keyword evidence="3" id="KW-0863">Zinc-finger</keyword>
<dbReference type="Pfam" id="PF14716">
    <property type="entry name" value="HHH_8"/>
    <property type="match status" value="1"/>
</dbReference>
<dbReference type="GO" id="GO:0005634">
    <property type="term" value="C:nucleus"/>
    <property type="evidence" value="ECO:0007669"/>
    <property type="project" value="UniProtKB-SubCell"/>
</dbReference>
<evidence type="ECO:0000256" key="6">
    <source>
        <dbReference type="SAM" id="MobiDB-lite"/>
    </source>
</evidence>
<protein>
    <submittedName>
        <fullName evidence="8">Poly ADP-ribose polymerase 1</fullName>
    </submittedName>
</protein>
<dbReference type="InterPro" id="IPR036957">
    <property type="entry name" value="Znf_PARP_sf"/>
</dbReference>
<comment type="caution">
    <text evidence="8">The sequence shown here is derived from an EMBL/GenBank/DDBJ whole genome shotgun (WGS) entry which is preliminary data.</text>
</comment>
<evidence type="ECO:0000256" key="4">
    <source>
        <dbReference type="ARBA" id="ARBA00022833"/>
    </source>
</evidence>
<dbReference type="GO" id="GO:0008270">
    <property type="term" value="F:zinc ion binding"/>
    <property type="evidence" value="ECO:0007669"/>
    <property type="project" value="UniProtKB-KW"/>
</dbReference>
<dbReference type="Gene3D" id="1.10.150.110">
    <property type="entry name" value="DNA polymerase beta, N-terminal domain-like"/>
    <property type="match status" value="1"/>
</dbReference>
<name>A0A2R5GIM0_9STRA</name>
<accession>A0A2R5GIM0</accession>
<dbReference type="Proteomes" id="UP000241890">
    <property type="component" value="Unassembled WGS sequence"/>
</dbReference>
<keyword evidence="9" id="KW-1185">Reference proteome</keyword>
<evidence type="ECO:0000313" key="8">
    <source>
        <dbReference type="EMBL" id="GBG30737.1"/>
    </source>
</evidence>
<dbReference type="SMART" id="SM01336">
    <property type="entry name" value="zf-PARP"/>
    <property type="match status" value="1"/>
</dbReference>
<dbReference type="PROSITE" id="PS52007">
    <property type="entry name" value="PADR1"/>
    <property type="match status" value="1"/>
</dbReference>
<feature type="region of interest" description="Disordered" evidence="6">
    <location>
        <begin position="66"/>
        <end position="130"/>
    </location>
</feature>
<dbReference type="InterPro" id="IPR010996">
    <property type="entry name" value="HHH_MUS81"/>
</dbReference>
<gene>
    <name evidence="8" type="ORF">FCC1311_069572</name>
</gene>
<evidence type="ECO:0000256" key="3">
    <source>
        <dbReference type="ARBA" id="ARBA00022771"/>
    </source>
</evidence>
<proteinExistence type="predicted"/>
<organism evidence="8 9">
    <name type="scientific">Hondaea fermentalgiana</name>
    <dbReference type="NCBI Taxonomy" id="2315210"/>
    <lineage>
        <taxon>Eukaryota</taxon>
        <taxon>Sar</taxon>
        <taxon>Stramenopiles</taxon>
        <taxon>Bigyra</taxon>
        <taxon>Labyrinthulomycetes</taxon>
        <taxon>Thraustochytrida</taxon>
        <taxon>Thraustochytriidae</taxon>
        <taxon>Hondaea</taxon>
    </lineage>
</organism>
<feature type="domain" description="PARP-type" evidence="7">
    <location>
        <begin position="5"/>
        <end position="88"/>
    </location>
</feature>
<dbReference type="InParanoid" id="A0A2R5GIM0"/>
<comment type="subcellular location">
    <subcellularLocation>
        <location evidence="1">Nucleus</location>
    </subcellularLocation>
</comment>
<feature type="compositionally biased region" description="Basic and acidic residues" evidence="6">
    <location>
        <begin position="121"/>
        <end position="130"/>
    </location>
</feature>
<dbReference type="AlphaFoldDB" id="A0A2R5GIM0"/>
<sequence>MPATWGVEKAKSGRAACKKCKEKIQKDELRWIKSTENEKFGIMKAYQHIGCLMYPKRGEGFELSDVEGLDDLSPSERKTAKEAYEDAKSNTGKKRTKADVKKEDGDVKEEKGKKSSKKAKKESGVKVEKKESKKRQKFGIDLEEESDDVVAKYKKMNVSELKDYLRANKQLLKGTKSDLVTRCVDGEKNGRLLPCSGCGHGKLELTEHNTVQCSGYFDESVGQRVNCRFTAPVEEAGRGKWLTPEEAEEENKDKSASAKGEAAAATLSKSDLKKVEAAFKSLPEDATPRDKAIKLVKVSKQMDLAIPDDEAKALQRAGQAVMASQNDDDDYDLMVAFKDMLGEFGTAAAAKAAAKAEEENRPKARCEDNTKIANLIDELAVLEAKAKEGTDWERKVVALKLAVSAIRGATFKITSGKEVSKANSKKKLTNVGARTGEKIDEILSTGSLERVEELRAMDERGDFA</sequence>
<keyword evidence="5" id="KW-0539">Nucleus</keyword>
<dbReference type="Gene3D" id="3.30.1740.10">
    <property type="entry name" value="Zinc finger, PARP-type"/>
    <property type="match status" value="1"/>
</dbReference>
<dbReference type="InterPro" id="IPR027421">
    <property type="entry name" value="DNA_pol_lamdba_lyase_dom_sf"/>
</dbReference>
<keyword evidence="2" id="KW-0479">Metal-binding</keyword>